<evidence type="ECO:0000256" key="3">
    <source>
        <dbReference type="ARBA" id="ARBA00008295"/>
    </source>
</evidence>
<keyword evidence="5" id="KW-1003">Cell membrane</keyword>
<feature type="transmembrane region" description="Helical" evidence="10">
    <location>
        <begin position="55"/>
        <end position="80"/>
    </location>
</feature>
<evidence type="ECO:0000256" key="1">
    <source>
        <dbReference type="ARBA" id="ARBA00004435"/>
    </source>
</evidence>
<evidence type="ECO:0008006" key="13">
    <source>
        <dbReference type="Google" id="ProtNLM"/>
    </source>
</evidence>
<evidence type="ECO:0000256" key="7">
    <source>
        <dbReference type="ARBA" id="ARBA00022949"/>
    </source>
</evidence>
<comment type="caution">
    <text evidence="11">The sequence shown here is derived from an EMBL/GenBank/DDBJ whole genome shotgun (WGS) entry which is preliminary data.</text>
</comment>
<evidence type="ECO:0000256" key="8">
    <source>
        <dbReference type="ARBA" id="ARBA00022989"/>
    </source>
</evidence>
<evidence type="ECO:0000256" key="6">
    <source>
        <dbReference type="ARBA" id="ARBA00022692"/>
    </source>
</evidence>
<keyword evidence="12" id="KW-1185">Reference proteome</keyword>
<gene>
    <name evidence="11" type="ORF">P4O66_009759</name>
</gene>
<keyword evidence="6 10" id="KW-0812">Transmembrane</keyword>
<sequence>GVNDWRVWYVEDMSVITSGVAWVGIWRACFYTHVLDTTEFCQSISIMDPFVPPEIAAAQVLCMTAAVVGIAGNLVAGYAVKQVYFNIHASHIKLAFSLAGTLYFLTAACSLVPVIWNMSVVLVNSTIDFPAEFHLPPAPVKQEVGLGIVIGAGSSLLLIISGMLFVCYRQPIKSQKSLSQPVSTEEEDSGIINHRSHGFHHECTTVTEAIWEASYTHPDPSAERAGAVDSPTTQPLNCTLHSVDTRCSPPSGHWEKMAISCKV</sequence>
<feature type="transmembrane region" description="Helical" evidence="10">
    <location>
        <begin position="92"/>
        <end position="116"/>
    </location>
</feature>
<dbReference type="InterPro" id="IPR004031">
    <property type="entry name" value="PMP22/EMP/MP20/Claudin"/>
</dbReference>
<accession>A0AAD8ZFR9</accession>
<feature type="non-terminal residue" evidence="11">
    <location>
        <position position="263"/>
    </location>
</feature>
<organism evidence="11 12">
    <name type="scientific">Electrophorus voltai</name>
    <dbReference type="NCBI Taxonomy" id="2609070"/>
    <lineage>
        <taxon>Eukaryota</taxon>
        <taxon>Metazoa</taxon>
        <taxon>Chordata</taxon>
        <taxon>Craniata</taxon>
        <taxon>Vertebrata</taxon>
        <taxon>Euteleostomi</taxon>
        <taxon>Actinopterygii</taxon>
        <taxon>Neopterygii</taxon>
        <taxon>Teleostei</taxon>
        <taxon>Ostariophysi</taxon>
        <taxon>Gymnotiformes</taxon>
        <taxon>Gymnotoidei</taxon>
        <taxon>Gymnotidae</taxon>
        <taxon>Electrophorus</taxon>
    </lineage>
</organism>
<dbReference type="GO" id="GO:0005198">
    <property type="term" value="F:structural molecule activity"/>
    <property type="evidence" value="ECO:0007669"/>
    <property type="project" value="InterPro"/>
</dbReference>
<proteinExistence type="inferred from homology"/>
<dbReference type="Pfam" id="PF13903">
    <property type="entry name" value="Claudin_2"/>
    <property type="match status" value="1"/>
</dbReference>
<dbReference type="EMBL" id="JAROKS010000015">
    <property type="protein sequence ID" value="KAK1796745.1"/>
    <property type="molecule type" value="Genomic_DNA"/>
</dbReference>
<dbReference type="Gene3D" id="1.20.140.150">
    <property type="match status" value="1"/>
</dbReference>
<keyword evidence="4" id="KW-0796">Tight junction</keyword>
<evidence type="ECO:0000256" key="9">
    <source>
        <dbReference type="ARBA" id="ARBA00023136"/>
    </source>
</evidence>
<comment type="similarity">
    <text evidence="3">Belongs to the claudin family.</text>
</comment>
<dbReference type="GO" id="GO:0005923">
    <property type="term" value="C:bicellular tight junction"/>
    <property type="evidence" value="ECO:0007669"/>
    <property type="project" value="UniProtKB-SubCell"/>
</dbReference>
<name>A0AAD8ZFR9_9TELE</name>
<keyword evidence="7" id="KW-0965">Cell junction</keyword>
<keyword evidence="9 10" id="KW-0472">Membrane</keyword>
<dbReference type="PANTHER" id="PTHR12002">
    <property type="entry name" value="CLAUDIN"/>
    <property type="match status" value="1"/>
</dbReference>
<dbReference type="InterPro" id="IPR006187">
    <property type="entry name" value="Claudin"/>
</dbReference>
<comment type="subcellular location">
    <subcellularLocation>
        <location evidence="1">Cell junction</location>
        <location evidence="1">Tight junction</location>
    </subcellularLocation>
    <subcellularLocation>
        <location evidence="2">Cell membrane</location>
        <topology evidence="2">Multi-pass membrane protein</topology>
    </subcellularLocation>
</comment>
<reference evidence="11" key="1">
    <citation type="submission" date="2023-03" db="EMBL/GenBank/DDBJ databases">
        <title>Electrophorus voltai genome.</title>
        <authorList>
            <person name="Bian C."/>
        </authorList>
    </citation>
    <scope>NUCLEOTIDE SEQUENCE</scope>
    <source>
        <strain evidence="11">CB-2022</strain>
        <tissue evidence="11">Muscle</tissue>
    </source>
</reference>
<dbReference type="GO" id="GO:0005886">
    <property type="term" value="C:plasma membrane"/>
    <property type="evidence" value="ECO:0007669"/>
    <property type="project" value="UniProtKB-SubCell"/>
</dbReference>
<protein>
    <recommendedName>
        <fullName evidence="13">Claudin 34</fullName>
    </recommendedName>
</protein>
<feature type="transmembrane region" description="Helical" evidence="10">
    <location>
        <begin position="144"/>
        <end position="168"/>
    </location>
</feature>
<dbReference type="Proteomes" id="UP001239994">
    <property type="component" value="Unassembled WGS sequence"/>
</dbReference>
<evidence type="ECO:0000256" key="10">
    <source>
        <dbReference type="SAM" id="Phobius"/>
    </source>
</evidence>
<evidence type="ECO:0000256" key="2">
    <source>
        <dbReference type="ARBA" id="ARBA00004651"/>
    </source>
</evidence>
<dbReference type="AlphaFoldDB" id="A0AAD8ZFR9"/>
<evidence type="ECO:0000313" key="12">
    <source>
        <dbReference type="Proteomes" id="UP001239994"/>
    </source>
</evidence>
<evidence type="ECO:0000313" key="11">
    <source>
        <dbReference type="EMBL" id="KAK1796745.1"/>
    </source>
</evidence>
<keyword evidence="8 10" id="KW-1133">Transmembrane helix</keyword>
<evidence type="ECO:0000256" key="5">
    <source>
        <dbReference type="ARBA" id="ARBA00022475"/>
    </source>
</evidence>
<dbReference type="PRINTS" id="PR01077">
    <property type="entry name" value="CLAUDIN"/>
</dbReference>
<evidence type="ECO:0000256" key="4">
    <source>
        <dbReference type="ARBA" id="ARBA00022427"/>
    </source>
</evidence>